<keyword evidence="8 9" id="KW-0472">Membrane</keyword>
<feature type="transmembrane region" description="Helical" evidence="9">
    <location>
        <begin position="563"/>
        <end position="583"/>
    </location>
</feature>
<dbReference type="EMBL" id="PKFO01000011">
    <property type="protein sequence ID" value="PVH23852.1"/>
    <property type="molecule type" value="Genomic_DNA"/>
</dbReference>
<dbReference type="Proteomes" id="UP000244309">
    <property type="component" value="Unassembled WGS sequence"/>
</dbReference>
<keyword evidence="7 9" id="KW-1133">Transmembrane helix</keyword>
<dbReference type="RefSeq" id="XP_025344792.1">
    <property type="nucleotide sequence ID" value="XM_025487776.1"/>
</dbReference>
<proteinExistence type="inferred from homology"/>
<dbReference type="NCBIfam" id="TIGR00728">
    <property type="entry name" value="OPT_sfam"/>
    <property type="match status" value="1"/>
</dbReference>
<evidence type="ECO:0000256" key="5">
    <source>
        <dbReference type="ARBA" id="ARBA00022856"/>
    </source>
</evidence>
<comment type="similarity">
    <text evidence="2">Belongs to the oligopeptide OPT transporter family.</text>
</comment>
<feature type="transmembrane region" description="Helical" evidence="9">
    <location>
        <begin position="627"/>
        <end position="647"/>
    </location>
</feature>
<sequence>MSEPREQFEAKGVHAVTSITSVGSRTDAAAHDVDIDALDSHDIALTDVAFNLTAEQKYYVLKRLNLDVLESYDDLPIAATFMLEKVSTITIDESLEICKEYLKEHKNDVNIPTVEYDFIEELYNLAPEHLGHSNIEGFTPLNEKQAAPGVVTVEKNTSSDDDFSPSNEKGYVAEKTFSGSEDQFAPSEGKAGHDFESSIFKVFDWNFQIRTEATMIGYHSPYPEVRSVTSPYDDPNLPVETFRVYLLGIIWSSIGSFVNQFFAERQPGISLGTSVVQLLLYPSGELMAAILPKKTIKIWKWSIDLNPGPWNYKEQMLATIFYSVSAGNPYVSFNIHVQRLPQYYNNQWADWGYQILLVLSTQFMGFGFAGLIRKFAVYPVRAMWPTLLPTLALNRALMQKEKKTNINGWKISRYSFFFLFFSISFLYFWVPTYLFEALSYFNWITWIAPYNFDLNVVTGHLYGLGLNPIPTFDWNIISSNGALVIPFYSQINMYIGMVIGFICIIGVYYSNYYWTAYLPINTSTLYNNRGERYQVHEVVNERSLFDAEKYQEIGPPFYSAANLVVYGTFFALYPFAFIYEVALNWRPMWDAIKNIGSSFKNFRKSNFDGFNDPHTVMMKQYKEVADWVFLIILVISIVLAIICVQVYPAETPVWGIFFALGMNFIFLIPLTAIQATTGWGFGLNVLVELIVGYALPGNGLALNFIKALGYNINGQAQNYITDQKMGHYVKVPPRALFRCQMLSVFIACFISLAVMNFMIDNVDDYCTPQSKQKFYCPSSNVFFSASVLWGTIGPKKVFGGLYPLLEWCFLMGALAPIPCLLFKKYGPRKIAKYFQPSLIIGGILIYAPYNLSYYTAGVYASFAFMYYIRRHYQAWWEKYNYVLSGALDAGVAFSSIIIFFAVQYNEKPLVWWGNTVSYEGIEGRQGRQTLKNISDAPDGYIGPRVGNFP</sequence>
<gene>
    <name evidence="10" type="ORF">CXQ85_004146</name>
</gene>
<reference evidence="10 11" key="1">
    <citation type="submission" date="2017-12" db="EMBL/GenBank/DDBJ databases">
        <title>Genome Sequence of a Multidrug-Resistant Candida haemulonii Isolate from a Patient with Chronic Leg Ulcers in Israel.</title>
        <authorList>
            <person name="Chow N.A."/>
            <person name="Gade L."/>
            <person name="Batra D."/>
            <person name="Rowe L.A."/>
            <person name="Ben-Ami R."/>
            <person name="Loparev V.N."/>
            <person name="Litvintseva A.P."/>
        </authorList>
    </citation>
    <scope>NUCLEOTIDE SEQUENCE [LARGE SCALE GENOMIC DNA]</scope>
    <source>
        <strain evidence="10 11">B11899</strain>
    </source>
</reference>
<dbReference type="GO" id="GO:0015031">
    <property type="term" value="P:protein transport"/>
    <property type="evidence" value="ECO:0007669"/>
    <property type="project" value="UniProtKB-KW"/>
</dbReference>
<dbReference type="AlphaFoldDB" id="A0A2V1B114"/>
<dbReference type="OrthoDB" id="9986677at2759"/>
<accession>A0A2V1B114</accession>
<dbReference type="VEuPathDB" id="FungiDB:CXQ85_004146"/>
<evidence type="ECO:0000256" key="4">
    <source>
        <dbReference type="ARBA" id="ARBA00022692"/>
    </source>
</evidence>
<feature type="transmembrane region" description="Helical" evidence="9">
    <location>
        <begin position="804"/>
        <end position="823"/>
    </location>
</feature>
<dbReference type="NCBIfam" id="TIGR00727">
    <property type="entry name" value="ISP4_OPT"/>
    <property type="match status" value="1"/>
</dbReference>
<evidence type="ECO:0000256" key="9">
    <source>
        <dbReference type="SAM" id="Phobius"/>
    </source>
</evidence>
<feature type="transmembrane region" description="Helical" evidence="9">
    <location>
        <begin position="735"/>
        <end position="754"/>
    </location>
</feature>
<dbReference type="PANTHER" id="PTHR22601">
    <property type="entry name" value="ISP4 LIKE PROTEIN"/>
    <property type="match status" value="1"/>
</dbReference>
<feature type="transmembrane region" description="Helical" evidence="9">
    <location>
        <begin position="685"/>
        <end position="705"/>
    </location>
</feature>
<keyword evidence="6" id="KW-0653">Protein transport</keyword>
<evidence type="ECO:0000256" key="8">
    <source>
        <dbReference type="ARBA" id="ARBA00023136"/>
    </source>
</evidence>
<comment type="caution">
    <text evidence="10">The sequence shown here is derived from an EMBL/GenBank/DDBJ whole genome shotgun (WGS) entry which is preliminary data.</text>
</comment>
<dbReference type="InterPro" id="IPR004813">
    <property type="entry name" value="OPT"/>
</dbReference>
<evidence type="ECO:0000256" key="6">
    <source>
        <dbReference type="ARBA" id="ARBA00022927"/>
    </source>
</evidence>
<dbReference type="InterPro" id="IPR004648">
    <property type="entry name" value="Oligpept_transpt"/>
</dbReference>
<keyword evidence="11" id="KW-1185">Reference proteome</keyword>
<organism evidence="10 11">
    <name type="scientific">Candidozyma haemuli</name>
    <dbReference type="NCBI Taxonomy" id="45357"/>
    <lineage>
        <taxon>Eukaryota</taxon>
        <taxon>Fungi</taxon>
        <taxon>Dikarya</taxon>
        <taxon>Ascomycota</taxon>
        <taxon>Saccharomycotina</taxon>
        <taxon>Pichiomycetes</taxon>
        <taxon>Metschnikowiaceae</taxon>
        <taxon>Candidozyma</taxon>
    </lineage>
</organism>
<comment type="subcellular location">
    <subcellularLocation>
        <location evidence="1">Membrane</location>
        <topology evidence="1">Multi-pass membrane protein</topology>
    </subcellularLocation>
</comment>
<feature type="transmembrane region" description="Helical" evidence="9">
    <location>
        <begin position="411"/>
        <end position="430"/>
    </location>
</feature>
<evidence type="ECO:0000256" key="2">
    <source>
        <dbReference type="ARBA" id="ARBA00008807"/>
    </source>
</evidence>
<dbReference type="Pfam" id="PF03169">
    <property type="entry name" value="OPT"/>
    <property type="match status" value="1"/>
</dbReference>
<protein>
    <submittedName>
        <fullName evidence="10">OPT family small oligopeptide transporter</fullName>
    </submittedName>
</protein>
<feature type="transmembrane region" description="Helical" evidence="9">
    <location>
        <begin position="881"/>
        <end position="902"/>
    </location>
</feature>
<keyword evidence="4 9" id="KW-0812">Transmembrane</keyword>
<feature type="transmembrane region" description="Helical" evidence="9">
    <location>
        <begin position="653"/>
        <end position="673"/>
    </location>
</feature>
<feature type="transmembrane region" description="Helical" evidence="9">
    <location>
        <begin position="491"/>
        <end position="509"/>
    </location>
</feature>
<keyword evidence="5" id="KW-0571">Peptide transport</keyword>
<keyword evidence="3" id="KW-0813">Transport</keyword>
<dbReference type="GO" id="GO:0035673">
    <property type="term" value="F:oligopeptide transmembrane transporter activity"/>
    <property type="evidence" value="ECO:0007669"/>
    <property type="project" value="InterPro"/>
</dbReference>
<evidence type="ECO:0000256" key="1">
    <source>
        <dbReference type="ARBA" id="ARBA00004141"/>
    </source>
</evidence>
<evidence type="ECO:0000256" key="7">
    <source>
        <dbReference type="ARBA" id="ARBA00022989"/>
    </source>
</evidence>
<feature type="transmembrane region" description="Helical" evidence="9">
    <location>
        <begin position="351"/>
        <end position="372"/>
    </location>
</feature>
<evidence type="ECO:0000313" key="11">
    <source>
        <dbReference type="Proteomes" id="UP000244309"/>
    </source>
</evidence>
<evidence type="ECO:0000313" key="10">
    <source>
        <dbReference type="EMBL" id="PVH23852.1"/>
    </source>
</evidence>
<dbReference type="GeneID" id="37009476"/>
<dbReference type="GO" id="GO:0016020">
    <property type="term" value="C:membrane"/>
    <property type="evidence" value="ECO:0007669"/>
    <property type="project" value="UniProtKB-SubCell"/>
</dbReference>
<evidence type="ECO:0000256" key="3">
    <source>
        <dbReference type="ARBA" id="ARBA00022448"/>
    </source>
</evidence>
<feature type="transmembrane region" description="Helical" evidence="9">
    <location>
        <begin position="774"/>
        <end position="792"/>
    </location>
</feature>
<name>A0A2V1B114_9ASCO</name>